<dbReference type="RefSeq" id="XP_010924738.1">
    <property type="nucleotide sequence ID" value="XM_010926436.3"/>
</dbReference>
<dbReference type="AlphaFoldDB" id="A0A6I9REL1"/>
<dbReference type="PANTHER" id="PTHR44743">
    <property type="entry name" value="PUTATIVE, EXPRESSED-RELATED"/>
    <property type="match status" value="1"/>
</dbReference>
<dbReference type="InterPro" id="IPR036869">
    <property type="entry name" value="J_dom_sf"/>
</dbReference>
<dbReference type="FunCoup" id="A0A6I9REL1">
    <property type="interactions" value="2"/>
</dbReference>
<feature type="compositionally biased region" description="Basic and acidic residues" evidence="1">
    <location>
        <begin position="154"/>
        <end position="164"/>
    </location>
</feature>
<evidence type="ECO:0000313" key="4">
    <source>
        <dbReference type="RefSeq" id="XP_010924738.1"/>
    </source>
</evidence>
<dbReference type="SMART" id="SM00271">
    <property type="entry name" value="DnaJ"/>
    <property type="match status" value="1"/>
</dbReference>
<dbReference type="PRINTS" id="PR00625">
    <property type="entry name" value="JDOMAIN"/>
</dbReference>
<dbReference type="Proteomes" id="UP000504607">
    <property type="component" value="Chromosome 1"/>
</dbReference>
<evidence type="ECO:0000259" key="2">
    <source>
        <dbReference type="PROSITE" id="PS50076"/>
    </source>
</evidence>
<organism evidence="3 4">
    <name type="scientific">Elaeis guineensis var. tenera</name>
    <name type="common">Oil palm</name>
    <dbReference type="NCBI Taxonomy" id="51953"/>
    <lineage>
        <taxon>Eukaryota</taxon>
        <taxon>Viridiplantae</taxon>
        <taxon>Streptophyta</taxon>
        <taxon>Embryophyta</taxon>
        <taxon>Tracheophyta</taxon>
        <taxon>Spermatophyta</taxon>
        <taxon>Magnoliopsida</taxon>
        <taxon>Liliopsida</taxon>
        <taxon>Arecaceae</taxon>
        <taxon>Arecoideae</taxon>
        <taxon>Cocoseae</taxon>
        <taxon>Elaeidinae</taxon>
        <taxon>Elaeis</taxon>
    </lineage>
</organism>
<dbReference type="KEGG" id="egu:105047494"/>
<dbReference type="Pfam" id="PF00226">
    <property type="entry name" value="DnaJ"/>
    <property type="match status" value="1"/>
</dbReference>
<proteinExistence type="predicted"/>
<reference evidence="4" key="1">
    <citation type="submission" date="2025-08" db="UniProtKB">
        <authorList>
            <consortium name="RefSeq"/>
        </authorList>
    </citation>
    <scope>IDENTIFICATION</scope>
</reference>
<gene>
    <name evidence="4" type="primary">LOC105047494</name>
</gene>
<protein>
    <submittedName>
        <fullName evidence="4">Chaperone protein DnaJ isoform X1</fullName>
    </submittedName>
</protein>
<dbReference type="InParanoid" id="A0A6I9REL1"/>
<sequence>MGTEHRSGRPGSYYAVLGVRPDAPATEIRSAYRKLAMKWHPDRRRGREPWLVEEANKRFQQIQEAYQVLSDGKRRTLHDAGLYDPVQDDEEEVEGFHDFVQEMLTLMANVRREEKEYNLEELQRMLAEMAQDFATLPPQPPWFDAGGASRSSKRFHEDTDPTDTRKRRMHVSSVELFGSTGYG</sequence>
<dbReference type="CDD" id="cd06257">
    <property type="entry name" value="DnaJ"/>
    <property type="match status" value="1"/>
</dbReference>
<dbReference type="GeneID" id="105047494"/>
<name>A0A6I9REL1_ELAGV</name>
<dbReference type="PANTHER" id="PTHR44743:SF10">
    <property type="entry name" value="J DOMAIN-CONTAINING PROTEIN"/>
    <property type="match status" value="1"/>
</dbReference>
<dbReference type="PROSITE" id="PS50076">
    <property type="entry name" value="DNAJ_2"/>
    <property type="match status" value="1"/>
</dbReference>
<dbReference type="GO" id="GO:0005783">
    <property type="term" value="C:endoplasmic reticulum"/>
    <property type="evidence" value="ECO:0007669"/>
    <property type="project" value="UniProtKB-ARBA"/>
</dbReference>
<evidence type="ECO:0000256" key="1">
    <source>
        <dbReference type="SAM" id="MobiDB-lite"/>
    </source>
</evidence>
<feature type="region of interest" description="Disordered" evidence="1">
    <location>
        <begin position="136"/>
        <end position="171"/>
    </location>
</feature>
<accession>A0A6I9REL1</accession>
<evidence type="ECO:0000313" key="3">
    <source>
        <dbReference type="Proteomes" id="UP000504607"/>
    </source>
</evidence>
<feature type="domain" description="J" evidence="2">
    <location>
        <begin position="12"/>
        <end position="82"/>
    </location>
</feature>
<dbReference type="InterPro" id="IPR001623">
    <property type="entry name" value="DnaJ_domain"/>
</dbReference>
<dbReference type="Gene3D" id="1.10.287.110">
    <property type="entry name" value="DnaJ domain"/>
    <property type="match status" value="1"/>
</dbReference>
<keyword evidence="3" id="KW-1185">Reference proteome</keyword>
<dbReference type="OrthoDB" id="10250354at2759"/>
<dbReference type="SUPFAM" id="SSF46565">
    <property type="entry name" value="Chaperone J-domain"/>
    <property type="match status" value="1"/>
</dbReference>